<sequence length="378" mass="42643">MERIQGRVQVDTLLKHIIPQVDIGRATQLNTLFSNLQKKAINIENFIRLAKDIVGNQLIAEAVEKMQIQKKRTEEFVTPSQHSSKRQKLSELVYDQSFEQFNDVTAISGINLWEEEENLLSGRQEGCQVSKSSPRVVRAGKEGTLILQKSPLQEKLTKITSMYGITSVSKDVERCLSLFLEERMRGMISKLMRISKQRVDFENRRQKTLVTSDIRHQLEGINNIVEEEWGKRQAEESEVRNQVGGNVEENADCSETAQAKKVKSKVNDILRTAVVNAAARAAAGGVDLTSKWRLMADKALNKHDGRKGAIFKAQTMKLTDGRETKLKGTAGTFEGDQFHSISGKDIIAVLERDPQMSKSTFSYRLYERLDSKTAAMLI</sequence>
<dbReference type="EMBL" id="CM037152">
    <property type="protein sequence ID" value="KAH7834075.1"/>
    <property type="molecule type" value="Genomic_DNA"/>
</dbReference>
<reference evidence="1 2" key="1">
    <citation type="journal article" date="2021" name="Hortic Res">
        <title>High-quality reference genome and annotation aids understanding of berry development for evergreen blueberry (Vaccinium darrowii).</title>
        <authorList>
            <person name="Yu J."/>
            <person name="Hulse-Kemp A.M."/>
            <person name="Babiker E."/>
            <person name="Staton M."/>
        </authorList>
    </citation>
    <scope>NUCLEOTIDE SEQUENCE [LARGE SCALE GENOMIC DNA]</scope>
    <source>
        <strain evidence="2">cv. NJ 8807/NJ 8810</strain>
        <tissue evidence="1">Young leaf</tissue>
    </source>
</reference>
<keyword evidence="2" id="KW-1185">Reference proteome</keyword>
<accession>A0ACB7X0P1</accession>
<evidence type="ECO:0000313" key="1">
    <source>
        <dbReference type="EMBL" id="KAH7834075.1"/>
    </source>
</evidence>
<proteinExistence type="predicted"/>
<dbReference type="Proteomes" id="UP000828048">
    <property type="component" value="Chromosome 2"/>
</dbReference>
<organism evidence="1 2">
    <name type="scientific">Vaccinium darrowii</name>
    <dbReference type="NCBI Taxonomy" id="229202"/>
    <lineage>
        <taxon>Eukaryota</taxon>
        <taxon>Viridiplantae</taxon>
        <taxon>Streptophyta</taxon>
        <taxon>Embryophyta</taxon>
        <taxon>Tracheophyta</taxon>
        <taxon>Spermatophyta</taxon>
        <taxon>Magnoliopsida</taxon>
        <taxon>eudicotyledons</taxon>
        <taxon>Gunneridae</taxon>
        <taxon>Pentapetalae</taxon>
        <taxon>asterids</taxon>
        <taxon>Ericales</taxon>
        <taxon>Ericaceae</taxon>
        <taxon>Vaccinioideae</taxon>
        <taxon>Vaccinieae</taxon>
        <taxon>Vaccinium</taxon>
    </lineage>
</organism>
<comment type="caution">
    <text evidence="1">The sequence shown here is derived from an EMBL/GenBank/DDBJ whole genome shotgun (WGS) entry which is preliminary data.</text>
</comment>
<evidence type="ECO:0000313" key="2">
    <source>
        <dbReference type="Proteomes" id="UP000828048"/>
    </source>
</evidence>
<gene>
    <name evidence="1" type="ORF">Vadar_012514</name>
</gene>
<name>A0ACB7X0P1_9ERIC</name>
<protein>
    <submittedName>
        <fullName evidence="1">Uncharacterized protein</fullName>
    </submittedName>
</protein>